<protein>
    <submittedName>
        <fullName evidence="2">Uncharacterized protein</fullName>
    </submittedName>
</protein>
<dbReference type="PATRIC" id="fig|1333857.3.peg.2095"/>
<evidence type="ECO:0000313" key="3">
    <source>
        <dbReference type="Proteomes" id="UP000016033"/>
    </source>
</evidence>
<evidence type="ECO:0000256" key="1">
    <source>
        <dbReference type="SAM" id="MobiDB-lite"/>
    </source>
</evidence>
<dbReference type="AlphaFoldDB" id="T5KIU5"/>
<dbReference type="Proteomes" id="UP000016033">
    <property type="component" value="Unassembled WGS sequence"/>
</dbReference>
<accession>T5KIU5</accession>
<dbReference type="EMBL" id="ATAO01000193">
    <property type="protein sequence ID" value="EQM75927.1"/>
    <property type="molecule type" value="Genomic_DNA"/>
</dbReference>
<organism evidence="2 3">
    <name type="scientific">Microbacterium maritypicum MF109</name>
    <dbReference type="NCBI Taxonomy" id="1333857"/>
    <lineage>
        <taxon>Bacteria</taxon>
        <taxon>Bacillati</taxon>
        <taxon>Actinomycetota</taxon>
        <taxon>Actinomycetes</taxon>
        <taxon>Micrococcales</taxon>
        <taxon>Microbacteriaceae</taxon>
        <taxon>Microbacterium</taxon>
    </lineage>
</organism>
<evidence type="ECO:0000313" key="2">
    <source>
        <dbReference type="EMBL" id="EQM75927.1"/>
    </source>
</evidence>
<name>T5KIU5_MICMQ</name>
<feature type="region of interest" description="Disordered" evidence="1">
    <location>
        <begin position="40"/>
        <end position="60"/>
    </location>
</feature>
<feature type="compositionally biased region" description="Basic and acidic residues" evidence="1">
    <location>
        <begin position="40"/>
        <end position="54"/>
    </location>
</feature>
<gene>
    <name evidence="2" type="ORF">L687_18630</name>
</gene>
<reference evidence="2 3" key="1">
    <citation type="journal article" date="2013" name="Genome Announc.">
        <title>Whole-genome sequences of five oyster-associated bacteria show potential for crude oil hydrocarbon degradation.</title>
        <authorList>
            <person name="Chauhan A."/>
            <person name="Green S."/>
            <person name="Pathak A."/>
            <person name="Thomas J."/>
            <person name="Venkatramanan R."/>
        </authorList>
    </citation>
    <scope>NUCLEOTIDE SEQUENCE [LARGE SCALE GENOMIC DNA]</scope>
    <source>
        <strain evidence="2 3">MF109</strain>
    </source>
</reference>
<comment type="caution">
    <text evidence="2">The sequence shown here is derived from an EMBL/GenBank/DDBJ whole genome shotgun (WGS) entry which is preliminary data.</text>
</comment>
<proteinExistence type="predicted"/>
<sequence>MISLDSTPVSTVVLCSRCPGYADLADSRTEGWRIGARHEERAHPDIDQARDTLSKIRARA</sequence>
<dbReference type="RefSeq" id="WP_021200055.1">
    <property type="nucleotide sequence ID" value="NZ_ATAO01000193.1"/>
</dbReference>